<dbReference type="InterPro" id="IPR029063">
    <property type="entry name" value="SAM-dependent_MTases_sf"/>
</dbReference>
<dbReference type="EMBL" id="QQWO01000007">
    <property type="protein sequence ID" value="RSV03488.1"/>
    <property type="molecule type" value="Genomic_DNA"/>
</dbReference>
<dbReference type="OrthoDB" id="7055571at2"/>
<dbReference type="STRING" id="93064.BRX40_17725"/>
<dbReference type="SUPFAM" id="SSF53335">
    <property type="entry name" value="S-adenosyl-L-methionine-dependent methyltransferases"/>
    <property type="match status" value="1"/>
</dbReference>
<dbReference type="EMBL" id="CP018820">
    <property type="protein sequence ID" value="APR54006.1"/>
    <property type="molecule type" value="Genomic_DNA"/>
</dbReference>
<dbReference type="GeneID" id="44134399"/>
<gene>
    <name evidence="1" type="ORF">BRX40_17725</name>
    <name evidence="2" type="ORF">CA257_09730</name>
</gene>
<reference evidence="3" key="2">
    <citation type="submission" date="2016-12" db="EMBL/GenBank/DDBJ databases">
        <title>Whole genome sequencing of Sphingomonas sp. ABOJV.</title>
        <authorList>
            <person name="Conlan S."/>
            <person name="Thomas P.J."/>
            <person name="Mullikin J."/>
            <person name="Palmore T.N."/>
            <person name="Frank K.M."/>
            <person name="Segre J.A."/>
        </authorList>
    </citation>
    <scope>NUCLEOTIDE SEQUENCE [LARGE SCALE GENOMIC DNA]</scope>
    <source>
        <strain evidence="3">ABOJV</strain>
    </source>
</reference>
<protein>
    <submittedName>
        <fullName evidence="2">Class I SAM-dependent methyltransferase</fullName>
    </submittedName>
</protein>
<name>A0A1L6JDJ9_9SPHN</name>
<evidence type="ECO:0000313" key="1">
    <source>
        <dbReference type="EMBL" id="APR54006.1"/>
    </source>
</evidence>
<evidence type="ECO:0000313" key="4">
    <source>
        <dbReference type="Proteomes" id="UP000286681"/>
    </source>
</evidence>
<reference evidence="2 4" key="3">
    <citation type="submission" date="2018-07" db="EMBL/GenBank/DDBJ databases">
        <title>Genomic and Epidemiologic Investigation of an Indolent Hospital Outbreak.</title>
        <authorList>
            <person name="Johnson R.C."/>
            <person name="Deming C."/>
            <person name="Conlan S."/>
            <person name="Zellmer C.J."/>
            <person name="Michelin A.V."/>
            <person name="Lee-Lin S."/>
            <person name="Thomas P.J."/>
            <person name="Park M."/>
            <person name="Weingarten R.A."/>
            <person name="Less J."/>
            <person name="Dekker J.P."/>
            <person name="Frank K.M."/>
            <person name="Musser K.A."/>
            <person name="Mcquiston J.R."/>
            <person name="Henderson D.K."/>
            <person name="Lau A.F."/>
            <person name="Palmore T.N."/>
            <person name="Segre J.A."/>
        </authorList>
    </citation>
    <scope>NUCLEOTIDE SEQUENCE [LARGE SCALE GENOMIC DNA]</scope>
    <source>
        <strain evidence="2 4">SK-NIH.Env10_0317</strain>
    </source>
</reference>
<dbReference type="GO" id="GO:0008168">
    <property type="term" value="F:methyltransferase activity"/>
    <property type="evidence" value="ECO:0007669"/>
    <property type="project" value="UniProtKB-KW"/>
</dbReference>
<keyword evidence="2" id="KW-0489">Methyltransferase</keyword>
<dbReference type="Gene3D" id="3.40.50.150">
    <property type="entry name" value="Vaccinia Virus protein VP39"/>
    <property type="match status" value="1"/>
</dbReference>
<keyword evidence="3" id="KW-1185">Reference proteome</keyword>
<evidence type="ECO:0000313" key="3">
    <source>
        <dbReference type="Proteomes" id="UP000185161"/>
    </source>
</evidence>
<reference evidence="1" key="1">
    <citation type="submission" date="2016-12" db="EMBL/GenBank/DDBJ databases">
        <title>Whole genome sequencing of Sphingomonas koreensis.</title>
        <authorList>
            <person name="Conlan S."/>
            <person name="Thomas P.J."/>
            <person name="Mullikin J."/>
            <person name="Palmore T.N."/>
            <person name="Frank K.M."/>
            <person name="Segre J.A."/>
        </authorList>
    </citation>
    <scope>NUCLEOTIDE SEQUENCE</scope>
    <source>
        <strain evidence="1">ABOJV</strain>
    </source>
</reference>
<sequence>MSQPIIVDQPGETKANMDAIYGEADPRAYFRELGKLDYRIPELAKPIFERIVGLLRRERPAPIHALDLGCSYGINGALLKHGRSIDELGNHWSRPEIAAADSAEVIAADRDYFDPARADDDLVLLGLDVSRPAIDYAEQAGLIDKGLAINLETQPLPGDAHSLLEPVDLVMSTGAVGYVTEATFERLLPAVTTSNPPWIGNFVLRMFPFDAIDETLSRWGYVTEKLEGHSFIQRSFASSEEEQRILAELESIGLDPTGLEAEGNLHAEFFLSRPRAQAGLTVDELLAA</sequence>
<proteinExistence type="predicted"/>
<keyword evidence="2" id="KW-0808">Transferase</keyword>
<dbReference type="RefSeq" id="WP_075152510.1">
    <property type="nucleotide sequence ID" value="NZ_CP018820.1"/>
</dbReference>
<dbReference type="Proteomes" id="UP000185161">
    <property type="component" value="Chromosome"/>
</dbReference>
<dbReference type="GO" id="GO:0032259">
    <property type="term" value="P:methylation"/>
    <property type="evidence" value="ECO:0007669"/>
    <property type="project" value="UniProtKB-KW"/>
</dbReference>
<dbReference type="KEGG" id="skr:BRX40_17725"/>
<dbReference type="AlphaFoldDB" id="A0A1L6JDJ9"/>
<evidence type="ECO:0000313" key="2">
    <source>
        <dbReference type="EMBL" id="RSV03488.1"/>
    </source>
</evidence>
<organism evidence="1 3">
    <name type="scientific">Sphingomonas koreensis</name>
    <dbReference type="NCBI Taxonomy" id="93064"/>
    <lineage>
        <taxon>Bacteria</taxon>
        <taxon>Pseudomonadati</taxon>
        <taxon>Pseudomonadota</taxon>
        <taxon>Alphaproteobacteria</taxon>
        <taxon>Sphingomonadales</taxon>
        <taxon>Sphingomonadaceae</taxon>
        <taxon>Sphingomonas</taxon>
    </lineage>
</organism>
<dbReference type="Proteomes" id="UP000286681">
    <property type="component" value="Unassembled WGS sequence"/>
</dbReference>
<accession>A0A1L6JDJ9</accession>